<feature type="compositionally biased region" description="Low complexity" evidence="1">
    <location>
        <begin position="40"/>
        <end position="51"/>
    </location>
</feature>
<dbReference type="PANTHER" id="PTHR38790">
    <property type="entry name" value="2EXR DOMAIN-CONTAINING PROTEIN-RELATED"/>
    <property type="match status" value="1"/>
</dbReference>
<evidence type="ECO:0000313" key="3">
    <source>
        <dbReference type="EMBL" id="KAL1603531.1"/>
    </source>
</evidence>
<keyword evidence="4" id="KW-1185">Reference proteome</keyword>
<dbReference type="EMBL" id="JAKJXO020000006">
    <property type="protein sequence ID" value="KAL1603531.1"/>
    <property type="molecule type" value="Genomic_DNA"/>
</dbReference>
<gene>
    <name evidence="3" type="ORF">SLS60_005119</name>
</gene>
<protein>
    <recommendedName>
        <fullName evidence="2">DUF7730 domain-containing protein</fullName>
    </recommendedName>
</protein>
<evidence type="ECO:0000313" key="4">
    <source>
        <dbReference type="Proteomes" id="UP001521785"/>
    </source>
</evidence>
<feature type="domain" description="DUF7730" evidence="2">
    <location>
        <begin position="93"/>
        <end position="208"/>
    </location>
</feature>
<proteinExistence type="predicted"/>
<dbReference type="Proteomes" id="UP001521785">
    <property type="component" value="Unassembled WGS sequence"/>
</dbReference>
<feature type="compositionally biased region" description="Acidic residues" evidence="1">
    <location>
        <begin position="15"/>
        <end position="25"/>
    </location>
</feature>
<evidence type="ECO:0000259" key="2">
    <source>
        <dbReference type="Pfam" id="PF24864"/>
    </source>
</evidence>
<organism evidence="3 4">
    <name type="scientific">Paraconiothyrium brasiliense</name>
    <dbReference type="NCBI Taxonomy" id="300254"/>
    <lineage>
        <taxon>Eukaryota</taxon>
        <taxon>Fungi</taxon>
        <taxon>Dikarya</taxon>
        <taxon>Ascomycota</taxon>
        <taxon>Pezizomycotina</taxon>
        <taxon>Dothideomycetes</taxon>
        <taxon>Pleosporomycetidae</taxon>
        <taxon>Pleosporales</taxon>
        <taxon>Massarineae</taxon>
        <taxon>Didymosphaeriaceae</taxon>
        <taxon>Paraconiothyrium</taxon>
    </lineage>
</organism>
<evidence type="ECO:0000256" key="1">
    <source>
        <dbReference type="SAM" id="MobiDB-lite"/>
    </source>
</evidence>
<comment type="caution">
    <text evidence="3">The sequence shown here is derived from an EMBL/GenBank/DDBJ whole genome shotgun (WGS) entry which is preliminary data.</text>
</comment>
<dbReference type="Pfam" id="PF24864">
    <property type="entry name" value="DUF7730"/>
    <property type="match status" value="1"/>
</dbReference>
<accession>A0ABR3RGG5</accession>
<dbReference type="InterPro" id="IPR056632">
    <property type="entry name" value="DUF7730"/>
</dbReference>
<feature type="region of interest" description="Disordered" evidence="1">
    <location>
        <begin position="1"/>
        <end position="74"/>
    </location>
</feature>
<sequence>MSKRSRKVVNYAESDNSDEEFDAGGDVEVKQPHRKRRKVTPAVPASTSAAPASPPAVPAPTRATSKSVAVTGKKRKATKVAKGKVAKEKKKDETSLGFLQLPGEIRNMIYEYAFTSDQQMYIVNRWDPIARAVDPYSEPHRHRTKAVLRSKKKRNDIPYNLLRTCKQVCREATPFLYTNNLFSFSSQASLHAFIVYFPEAIPHLRNIEVPMHLDVRGDKASDCQFNLDHLTTVPLERLLATRIQASARTVEEATMDFYNVARNWIKAVGRRRSDKFAALEVLQVRWVLLPPNGVIHHERTPQFFEVLRDLIERDQEDEKSDEKGHEKSNN</sequence>
<reference evidence="3 4" key="1">
    <citation type="submission" date="2024-02" db="EMBL/GenBank/DDBJ databases">
        <title>De novo assembly and annotation of 12 fungi associated with fruit tree decline syndrome in Ontario, Canada.</title>
        <authorList>
            <person name="Sulman M."/>
            <person name="Ellouze W."/>
            <person name="Ilyukhin E."/>
        </authorList>
    </citation>
    <scope>NUCLEOTIDE SEQUENCE [LARGE SCALE GENOMIC DNA]</scope>
    <source>
        <strain evidence="3 4">M42-189</strain>
    </source>
</reference>
<name>A0ABR3RGG5_9PLEO</name>